<dbReference type="Proteomes" id="UP000784294">
    <property type="component" value="Unassembled WGS sequence"/>
</dbReference>
<dbReference type="InterPro" id="IPR009091">
    <property type="entry name" value="RCC1/BLIP-II"/>
</dbReference>
<dbReference type="PANTHER" id="PTHR22870">
    <property type="entry name" value="REGULATOR OF CHROMOSOME CONDENSATION"/>
    <property type="match status" value="1"/>
</dbReference>
<proteinExistence type="predicted"/>
<dbReference type="PROSITE" id="PS50012">
    <property type="entry name" value="RCC1_3"/>
    <property type="match status" value="1"/>
</dbReference>
<feature type="repeat" description="RCC1" evidence="2">
    <location>
        <begin position="62"/>
        <end position="112"/>
    </location>
</feature>
<keyword evidence="4" id="KW-1185">Reference proteome</keyword>
<dbReference type="AlphaFoldDB" id="A0A3S5FFJ8"/>
<dbReference type="Pfam" id="PF00415">
    <property type="entry name" value="RCC1"/>
    <property type="match status" value="2"/>
</dbReference>
<dbReference type="PANTHER" id="PTHR22870:SF466">
    <property type="entry name" value="ANKYRIN REPEAT-CONTAINING PROTEIN"/>
    <property type="match status" value="1"/>
</dbReference>
<reference evidence="3" key="1">
    <citation type="submission" date="2018-11" db="EMBL/GenBank/DDBJ databases">
        <authorList>
            <consortium name="Pathogen Informatics"/>
        </authorList>
    </citation>
    <scope>NUCLEOTIDE SEQUENCE</scope>
</reference>
<dbReference type="PRINTS" id="PR00633">
    <property type="entry name" value="RCCNDNSATION"/>
</dbReference>
<comment type="caution">
    <text evidence="3">The sequence shown here is derived from an EMBL/GenBank/DDBJ whole genome shotgun (WGS) entry which is preliminary data.</text>
</comment>
<evidence type="ECO:0000313" key="4">
    <source>
        <dbReference type="Proteomes" id="UP000784294"/>
    </source>
</evidence>
<evidence type="ECO:0000256" key="1">
    <source>
        <dbReference type="ARBA" id="ARBA00022737"/>
    </source>
</evidence>
<dbReference type="OrthoDB" id="8068875at2759"/>
<dbReference type="InterPro" id="IPR051210">
    <property type="entry name" value="Ub_ligase/GEF_domain"/>
</dbReference>
<dbReference type="Gene3D" id="2.130.10.30">
    <property type="entry name" value="Regulator of chromosome condensation 1/beta-lactamase-inhibitor protein II"/>
    <property type="match status" value="1"/>
</dbReference>
<dbReference type="InterPro" id="IPR000408">
    <property type="entry name" value="Reg_chr_condens"/>
</dbReference>
<keyword evidence="1" id="KW-0677">Repeat</keyword>
<organism evidence="3 4">
    <name type="scientific">Protopolystoma xenopodis</name>
    <dbReference type="NCBI Taxonomy" id="117903"/>
    <lineage>
        <taxon>Eukaryota</taxon>
        <taxon>Metazoa</taxon>
        <taxon>Spiralia</taxon>
        <taxon>Lophotrochozoa</taxon>
        <taxon>Platyhelminthes</taxon>
        <taxon>Monogenea</taxon>
        <taxon>Polyopisthocotylea</taxon>
        <taxon>Polystomatidea</taxon>
        <taxon>Polystomatidae</taxon>
        <taxon>Protopolystoma</taxon>
    </lineage>
</organism>
<accession>A0A3S5FFJ8</accession>
<protein>
    <submittedName>
        <fullName evidence="3">Uncharacterized protein</fullName>
    </submittedName>
</protein>
<evidence type="ECO:0000313" key="3">
    <source>
        <dbReference type="EMBL" id="VEL32270.1"/>
    </source>
</evidence>
<gene>
    <name evidence="3" type="ORF">PXEA_LOCUS25710</name>
</gene>
<name>A0A3S5FFJ8_9PLAT</name>
<sequence>MFFIFYLPIFGPQGLGNNFRLGTGNTNSATYPVLLNSLLHVRVTKVAVHSGGQHCLVLTSDGLVFSWGEGADGRLGHGDTNCRELPEQVVSLPRGIVDVVAGGAHSAAITESVSILELIAPLHPISIHVV</sequence>
<dbReference type="SUPFAM" id="SSF50985">
    <property type="entry name" value="RCC1/BLIP-II"/>
    <property type="match status" value="1"/>
</dbReference>
<dbReference type="EMBL" id="CAAALY010132334">
    <property type="protein sequence ID" value="VEL32270.1"/>
    <property type="molecule type" value="Genomic_DNA"/>
</dbReference>
<evidence type="ECO:0000256" key="2">
    <source>
        <dbReference type="PROSITE-ProRule" id="PRU00235"/>
    </source>
</evidence>